<protein>
    <submittedName>
        <fullName evidence="1">Uncharacterized protein</fullName>
    </submittedName>
</protein>
<sequence>MYWRMYLPLQQDTVDRSVDWRVSLTADTCAGGIERKFDNEHEGLAAPQDVYWDRYRDSGQAGGVLKKEGPGPFAIEGPMRTSAQIASDLVLPWSRFYSWSWSRMLDCAPR</sequence>
<proteinExistence type="predicted"/>
<dbReference type="EMBL" id="FJUX01000186">
    <property type="protein sequence ID" value="CZT13348.1"/>
    <property type="molecule type" value="Genomic_DNA"/>
</dbReference>
<name>A0A1E1LS99_9HELO</name>
<evidence type="ECO:0000313" key="2">
    <source>
        <dbReference type="Proteomes" id="UP000178912"/>
    </source>
</evidence>
<evidence type="ECO:0000313" key="1">
    <source>
        <dbReference type="EMBL" id="CZT13348.1"/>
    </source>
</evidence>
<keyword evidence="2" id="KW-1185">Reference proteome</keyword>
<accession>A0A1E1LS99</accession>
<organism evidence="1 2">
    <name type="scientific">Rhynchosporium agropyri</name>
    <dbReference type="NCBI Taxonomy" id="914238"/>
    <lineage>
        <taxon>Eukaryota</taxon>
        <taxon>Fungi</taxon>
        <taxon>Dikarya</taxon>
        <taxon>Ascomycota</taxon>
        <taxon>Pezizomycotina</taxon>
        <taxon>Leotiomycetes</taxon>
        <taxon>Helotiales</taxon>
        <taxon>Ploettnerulaceae</taxon>
        <taxon>Rhynchosporium</taxon>
    </lineage>
</organism>
<dbReference type="Proteomes" id="UP000178912">
    <property type="component" value="Unassembled WGS sequence"/>
</dbReference>
<reference evidence="2" key="1">
    <citation type="submission" date="2016-03" db="EMBL/GenBank/DDBJ databases">
        <authorList>
            <person name="Guldener U."/>
        </authorList>
    </citation>
    <scope>NUCLEOTIDE SEQUENCE [LARGE SCALE GENOMIC DNA]</scope>
    <source>
        <strain evidence="2">04CH-RAC-A.6.1</strain>
    </source>
</reference>
<gene>
    <name evidence="1" type="ORF">RAG0_16859</name>
</gene>
<dbReference type="AlphaFoldDB" id="A0A1E1LS99"/>